<sequence>MDDLDFIENHYNEVISSGTEVIPPLNKSQRSISIMTSKGIIQELTDKDTQVFTVPSIRKISMSVLVQEHYKDAKSSVVTGTKVTSVSSAQIQAASETSRISRGNTVNTGTEAMQSVTSEKSTSCALKTFADAGNSASDLVDRASYNNGSHHTLISFVTGIHPVCTSACMNTDLELNDKSTKTGLSFDKRFEKANKSTRDVYAQYSGPFNRSSNDTWDQSNSRCLANIGRSRLMAVRTLINSVTEMATQVEPVFHCAETNTTFKPKKSTSVLTSRYSIDRSNSTLQAHPLRSNSKVHPEGKGKTVLSLTTQTEPKVSPADSNTEPNAVISSKLNATKWMKGYIKESVKDVESIISISETMVAESLDRASLVIALSQDRKSISEMKKLSKVLINHQPAISCVTASGYNPSSSVSVTKLLPIKDKTITQEEQTHMNKQNETDVMIFNQMKSDENTTNDIKQHMSQLHPNLCDTVSNGTGYHATPSASINKVLPTKDKSIIEEQNLPIKTQNRNDLVMVNQMTSGTDCDVKTSKQQSASVLTSRHILASPPRCSNTRDDISGDITCKKPGSISNRSIGLATSFAHHLPCSRQKSYIGGDVLSPQVYKALYETTKLIAKNGSATTTPKISAVQATTKKTDNEDAIRDPRTQSNGVSPMPACLLSAPAHCCCARCLNAESMKNISIQAVADSFLDCPQCSAKIALLSNDSHHESTEKCMESYLVASCRYYSNLLTIKLGQVKENFIKHLALPIEDASHHATVTFPDNISHCTVSNNNIILTEACTMKPSGKQDENCEAKFLKQKFNQHSCILFPALSLTDVRGNDKNDLKNVYCILTAIEGRVRRLRNNLTY</sequence>
<evidence type="ECO:0000313" key="3">
    <source>
        <dbReference type="Proteomes" id="UP000838756"/>
    </source>
</evidence>
<dbReference type="EMBL" id="CAKXAJ010026495">
    <property type="protein sequence ID" value="CAH2269105.1"/>
    <property type="molecule type" value="Genomic_DNA"/>
</dbReference>
<proteinExistence type="predicted"/>
<comment type="caution">
    <text evidence="2">The sequence shown here is derived from an EMBL/GenBank/DDBJ whole genome shotgun (WGS) entry which is preliminary data.</text>
</comment>
<keyword evidence="3" id="KW-1185">Reference proteome</keyword>
<dbReference type="AlphaFoldDB" id="A0A8S4SPM1"/>
<protein>
    <submittedName>
        <fullName evidence="2">Jg17323 protein</fullName>
    </submittedName>
</protein>
<reference evidence="2" key="1">
    <citation type="submission" date="2022-03" db="EMBL/GenBank/DDBJ databases">
        <authorList>
            <person name="Lindestad O."/>
        </authorList>
    </citation>
    <scope>NUCLEOTIDE SEQUENCE</scope>
</reference>
<dbReference type="Proteomes" id="UP000838756">
    <property type="component" value="Unassembled WGS sequence"/>
</dbReference>
<dbReference type="OrthoDB" id="7491256at2759"/>
<evidence type="ECO:0000256" key="1">
    <source>
        <dbReference type="SAM" id="MobiDB-lite"/>
    </source>
</evidence>
<gene>
    <name evidence="2" type="primary">jg17323</name>
    <name evidence="2" type="ORF">PAEG_LOCUS27394</name>
</gene>
<accession>A0A8S4SPM1</accession>
<feature type="region of interest" description="Disordered" evidence="1">
    <location>
        <begin position="281"/>
        <end position="301"/>
    </location>
</feature>
<name>A0A8S4SPM1_9NEOP</name>
<organism evidence="2 3">
    <name type="scientific">Pararge aegeria aegeria</name>
    <dbReference type="NCBI Taxonomy" id="348720"/>
    <lineage>
        <taxon>Eukaryota</taxon>
        <taxon>Metazoa</taxon>
        <taxon>Ecdysozoa</taxon>
        <taxon>Arthropoda</taxon>
        <taxon>Hexapoda</taxon>
        <taxon>Insecta</taxon>
        <taxon>Pterygota</taxon>
        <taxon>Neoptera</taxon>
        <taxon>Endopterygota</taxon>
        <taxon>Lepidoptera</taxon>
        <taxon>Glossata</taxon>
        <taxon>Ditrysia</taxon>
        <taxon>Papilionoidea</taxon>
        <taxon>Nymphalidae</taxon>
        <taxon>Satyrinae</taxon>
        <taxon>Satyrini</taxon>
        <taxon>Parargina</taxon>
        <taxon>Pararge</taxon>
    </lineage>
</organism>
<feature type="compositionally biased region" description="Polar residues" evidence="1">
    <location>
        <begin position="281"/>
        <end position="294"/>
    </location>
</feature>
<evidence type="ECO:0000313" key="2">
    <source>
        <dbReference type="EMBL" id="CAH2269105.1"/>
    </source>
</evidence>